<dbReference type="NCBIfam" id="NF000663">
    <property type="entry name" value="PRK00031.2-1"/>
    <property type="match status" value="1"/>
</dbReference>
<organism evidence="2 5">
    <name type="scientific">Helicobacter muridarum</name>
    <dbReference type="NCBI Taxonomy" id="216"/>
    <lineage>
        <taxon>Bacteria</taxon>
        <taxon>Pseudomonadati</taxon>
        <taxon>Campylobacterota</taxon>
        <taxon>Epsilonproteobacteria</taxon>
        <taxon>Campylobacterales</taxon>
        <taxon>Helicobacteraceae</taxon>
        <taxon>Helicobacter</taxon>
    </lineage>
</organism>
<dbReference type="Proteomes" id="UP000255139">
    <property type="component" value="Unassembled WGS sequence"/>
</dbReference>
<dbReference type="STRING" id="216.LS73_09740"/>
<dbReference type="InterPro" id="IPR029046">
    <property type="entry name" value="LolA/LolB/LppX"/>
</dbReference>
<reference evidence="2 5" key="2">
    <citation type="submission" date="2018-06" db="EMBL/GenBank/DDBJ databases">
        <authorList>
            <consortium name="Pathogen Informatics"/>
            <person name="Doyle S."/>
        </authorList>
    </citation>
    <scope>NUCLEOTIDE SEQUENCE [LARGE SCALE GENOMIC DNA]</scope>
    <source>
        <strain evidence="2 5">NCTC12714</strain>
    </source>
</reference>
<dbReference type="PANTHER" id="PTHR35869">
    <property type="entry name" value="OUTER-MEMBRANE LIPOPROTEIN CARRIER PROTEIN"/>
    <property type="match status" value="1"/>
</dbReference>
<evidence type="ECO:0000313" key="4">
    <source>
        <dbReference type="Proteomes" id="UP000029922"/>
    </source>
</evidence>
<reference evidence="3 4" key="1">
    <citation type="journal article" date="2014" name="Genome Announc.">
        <title>Draft genome sequences of eight enterohepatic helicobacter species isolated from both laboratory and wild rodents.</title>
        <authorList>
            <person name="Sheh A."/>
            <person name="Shen Z."/>
            <person name="Fox J.G."/>
        </authorList>
    </citation>
    <scope>NUCLEOTIDE SEQUENCE [LARGE SCALE GENOMIC DNA]</scope>
    <source>
        <strain evidence="3 4">ST1</strain>
    </source>
</reference>
<dbReference type="RefSeq" id="WP_034559492.1">
    <property type="nucleotide sequence ID" value="NZ_FZML01000018.1"/>
</dbReference>
<accession>A0A099TYC6</accession>
<dbReference type="PANTHER" id="PTHR35869:SF1">
    <property type="entry name" value="OUTER-MEMBRANE LIPOPROTEIN CARRIER PROTEIN"/>
    <property type="match status" value="1"/>
</dbReference>
<gene>
    <name evidence="2" type="primary">lolA</name>
    <name evidence="3" type="ORF">LS73_008615</name>
    <name evidence="2" type="ORF">NCTC12714_00320</name>
</gene>
<sequence length="182" mass="21113">MRLITCAYRICVLFPFLLLFSIANEANWLDIKSLKASFKQEIRGERGAIPAIYQGKLYAKDNKVKWEYNAPLKKEVYLQGDSAYIYEPDLKQVTIGRLKENVDFIHIIKAVKKNDRGEYETTIADTKYTITAKDSKPYSLSYKDTLDNQILIIFDNVELNVPIDYKVFVFDPPSDVEYIDAY</sequence>
<dbReference type="AlphaFoldDB" id="A0A099TYC6"/>
<dbReference type="Pfam" id="PF03548">
    <property type="entry name" value="LolA"/>
    <property type="match status" value="1"/>
</dbReference>
<dbReference type="CDD" id="cd16325">
    <property type="entry name" value="LolA"/>
    <property type="match status" value="1"/>
</dbReference>
<dbReference type="Gene3D" id="2.50.20.10">
    <property type="entry name" value="Lipoprotein localisation LolA/LolB/LppX"/>
    <property type="match status" value="2"/>
</dbReference>
<keyword evidence="2" id="KW-0449">Lipoprotein</keyword>
<evidence type="ECO:0000256" key="1">
    <source>
        <dbReference type="ARBA" id="ARBA00022729"/>
    </source>
</evidence>
<evidence type="ECO:0000313" key="5">
    <source>
        <dbReference type="Proteomes" id="UP000255139"/>
    </source>
</evidence>
<dbReference type="EMBL" id="JRPD02000027">
    <property type="protein sequence ID" value="TLD98579.1"/>
    <property type="molecule type" value="Genomic_DNA"/>
</dbReference>
<protein>
    <submittedName>
        <fullName evidence="2">Outer-membrane lipoprotein carrier protein</fullName>
    </submittedName>
</protein>
<dbReference type="Proteomes" id="UP000029922">
    <property type="component" value="Unassembled WGS sequence"/>
</dbReference>
<dbReference type="InterPro" id="IPR004564">
    <property type="entry name" value="OM_lipoprot_carrier_LolA-like"/>
</dbReference>
<keyword evidence="5" id="KW-1185">Reference proteome</keyword>
<evidence type="ECO:0000313" key="2">
    <source>
        <dbReference type="EMBL" id="STQ85535.1"/>
    </source>
</evidence>
<dbReference type="OrthoDB" id="5339202at2"/>
<name>A0A099TYC6_9HELI</name>
<keyword evidence="1" id="KW-0732">Signal</keyword>
<evidence type="ECO:0000313" key="3">
    <source>
        <dbReference type="EMBL" id="TLD98579.1"/>
    </source>
</evidence>
<dbReference type="EMBL" id="UGJE01000002">
    <property type="protein sequence ID" value="STQ85535.1"/>
    <property type="molecule type" value="Genomic_DNA"/>
</dbReference>
<proteinExistence type="predicted"/>
<dbReference type="SUPFAM" id="SSF89392">
    <property type="entry name" value="Prokaryotic lipoproteins and lipoprotein localization factors"/>
    <property type="match status" value="1"/>
</dbReference>